<sequence length="132" mass="14970">MAFFRKQQLNGKWYARAVNRMRPATTDEVADELALMSTVSRGDTYAVLCNLGKVIGRMMADGRSVKLKGIGTFYLTCQTKGKGTNTPEELTARLITDVRVRFIPEYERGQNHKVTRRSLIHSTLKWVDADET</sequence>
<reference evidence="3" key="2">
    <citation type="submission" date="2021-04" db="EMBL/GenBank/DDBJ databases">
        <authorList>
            <person name="Gilroy R."/>
        </authorList>
    </citation>
    <scope>NUCLEOTIDE SEQUENCE</scope>
    <source>
        <strain evidence="3">ChiHjej12B11-24981</strain>
    </source>
</reference>
<dbReference type="EMBL" id="DXCK01000102">
    <property type="protein sequence ID" value="HIZ02061.1"/>
    <property type="molecule type" value="Genomic_DNA"/>
</dbReference>
<reference evidence="3" key="1">
    <citation type="journal article" date="2021" name="PeerJ">
        <title>Extensive microbial diversity within the chicken gut microbiome revealed by metagenomics and culture.</title>
        <authorList>
            <person name="Gilroy R."/>
            <person name="Ravi A."/>
            <person name="Getino M."/>
            <person name="Pursley I."/>
            <person name="Horton D.L."/>
            <person name="Alikhan N.F."/>
            <person name="Baker D."/>
            <person name="Gharbi K."/>
            <person name="Hall N."/>
            <person name="Watson M."/>
            <person name="Adriaenssens E.M."/>
            <person name="Foster-Nyarko E."/>
            <person name="Jarju S."/>
            <person name="Secka A."/>
            <person name="Antonio M."/>
            <person name="Oren A."/>
            <person name="Chaudhuri R.R."/>
            <person name="La Ragione R."/>
            <person name="Hildebrand F."/>
            <person name="Pallen M.J."/>
        </authorList>
    </citation>
    <scope>NUCLEOTIDE SEQUENCE</scope>
    <source>
        <strain evidence="3">ChiHjej12B11-24981</strain>
    </source>
</reference>
<comment type="caution">
    <text evidence="3">The sequence shown here is derived from an EMBL/GenBank/DDBJ whole genome shotgun (WGS) entry which is preliminary data.</text>
</comment>
<evidence type="ECO:0000256" key="1">
    <source>
        <dbReference type="ARBA" id="ARBA00023125"/>
    </source>
</evidence>
<evidence type="ECO:0000313" key="4">
    <source>
        <dbReference type="Proteomes" id="UP000824023"/>
    </source>
</evidence>
<keyword evidence="1 3" id="KW-0238">DNA-binding</keyword>
<name>A0A9D2CX38_9BACE</name>
<dbReference type="SUPFAM" id="SSF47729">
    <property type="entry name" value="IHF-like DNA-binding proteins"/>
    <property type="match status" value="1"/>
</dbReference>
<dbReference type="InterPro" id="IPR041607">
    <property type="entry name" value="HU-HIG"/>
</dbReference>
<dbReference type="AlphaFoldDB" id="A0A9D2CX38"/>
<proteinExistence type="predicted"/>
<evidence type="ECO:0000313" key="3">
    <source>
        <dbReference type="EMBL" id="HIZ02061.1"/>
    </source>
</evidence>
<accession>A0A9D2CX38</accession>
<dbReference type="Proteomes" id="UP000824023">
    <property type="component" value="Unassembled WGS sequence"/>
</dbReference>
<organism evidence="3 4">
    <name type="scientific">Candidatus Bacteroides merdipullorum</name>
    <dbReference type="NCBI Taxonomy" id="2838474"/>
    <lineage>
        <taxon>Bacteria</taxon>
        <taxon>Pseudomonadati</taxon>
        <taxon>Bacteroidota</taxon>
        <taxon>Bacteroidia</taxon>
        <taxon>Bacteroidales</taxon>
        <taxon>Bacteroidaceae</taxon>
        <taxon>Bacteroides</taxon>
    </lineage>
</organism>
<gene>
    <name evidence="3" type="ORF">H9819_07430</name>
</gene>
<dbReference type="NCBIfam" id="TIGR01201">
    <property type="entry name" value="HU_rel"/>
    <property type="match status" value="1"/>
</dbReference>
<dbReference type="InterPro" id="IPR005902">
    <property type="entry name" value="HU_DNA-bd_put"/>
</dbReference>
<protein>
    <submittedName>
        <fullName evidence="3">DNA-binding protein</fullName>
    </submittedName>
</protein>
<dbReference type="Pfam" id="PF18291">
    <property type="entry name" value="HU-HIG"/>
    <property type="match status" value="1"/>
</dbReference>
<dbReference type="InterPro" id="IPR010992">
    <property type="entry name" value="IHF-like_DNA-bd_dom_sf"/>
</dbReference>
<dbReference type="GO" id="GO:0003677">
    <property type="term" value="F:DNA binding"/>
    <property type="evidence" value="ECO:0007669"/>
    <property type="project" value="UniProtKB-KW"/>
</dbReference>
<dbReference type="Gene3D" id="4.10.520.10">
    <property type="entry name" value="IHF-like DNA-binding proteins"/>
    <property type="match status" value="1"/>
</dbReference>
<evidence type="ECO:0000259" key="2">
    <source>
        <dbReference type="Pfam" id="PF18291"/>
    </source>
</evidence>
<feature type="domain" description="HU" evidence="2">
    <location>
        <begin position="10"/>
        <end position="107"/>
    </location>
</feature>